<dbReference type="AlphaFoldDB" id="A0A1J5U5J3"/>
<sequence length="118" mass="13820">MHKTIFLFAALLINGCGNNVEIQRVNKGSLLELIHLNPKNNLCYWHYDILRSERRIDGYINLDYTCSPSANYQGSTLFYKYRLEILKEEYEGINATVMYKGKKMSIPKIQHPFPFIDI</sequence>
<protein>
    <submittedName>
        <fullName evidence="3">Uncharacterized protein</fullName>
    </submittedName>
</protein>
<reference evidence="4" key="1">
    <citation type="submission" date="2016-09" db="EMBL/GenBank/DDBJ databases">
        <title>Genome Sequence of Bathymodiolus thermophilus sulfur-oxidizing gill endosymbiont.</title>
        <authorList>
            <person name="Ponnudurai R."/>
            <person name="Kleiner M."/>
            <person name="Sayavedra L."/>
            <person name="Thuermer A."/>
            <person name="Felbeck H."/>
            <person name="Schlueter R."/>
            <person name="Schweder T."/>
            <person name="Markert S."/>
        </authorList>
    </citation>
    <scope>NUCLEOTIDE SEQUENCE [LARGE SCALE GENOMIC DNA]</scope>
    <source>
        <strain evidence="4">BAT/CrabSpa'14</strain>
    </source>
</reference>
<reference evidence="3" key="2">
    <citation type="journal article" date="2017" name="Stand. Genomic Sci.">
        <title>Genome sequence of the sulfur-oxidizing Bathymodiolus thermophilus gill endosymbiont.</title>
        <authorList>
            <person name="Ponnudurai R."/>
            <person name="Sayavedra L."/>
            <person name="Kleiner M."/>
            <person name="Heiden S.E."/>
            <person name="Thurmer A."/>
            <person name="Felbeck H."/>
            <person name="Schluter R."/>
            <person name="Sievert S.M."/>
            <person name="Daniel R."/>
            <person name="Schweder T."/>
            <person name="Markert S."/>
        </authorList>
    </citation>
    <scope>NUCLEOTIDE SEQUENCE</scope>
    <source>
        <strain evidence="3">BAT/CrabSpa'14</strain>
    </source>
</reference>
<accession>A0A1J5U5J3</accession>
<dbReference type="KEGG" id="bthg:MS2017_0420"/>
<dbReference type="EMBL" id="CP024634">
    <property type="protein sequence ID" value="AYQ56164.1"/>
    <property type="molecule type" value="Genomic_DNA"/>
</dbReference>
<reference evidence="2 6" key="4">
    <citation type="submission" date="2020-05" db="EMBL/GenBank/DDBJ databases">
        <authorList>
            <person name="Petersen J."/>
            <person name="Sayavedra L."/>
        </authorList>
    </citation>
    <scope>NUCLEOTIDE SEQUENCE [LARGE SCALE GENOMIC DNA]</scope>
    <source>
        <strain evidence="2">B thermophilus SOXS</strain>
    </source>
</reference>
<reference evidence="1 5" key="3">
    <citation type="submission" date="2017-11" db="EMBL/GenBank/DDBJ databases">
        <title>Genome sequence of the bacterial symbiont EPR9N from a vent mussel Bathymodiolus thermophilus.</title>
        <authorList>
            <person name="Won Y.-J."/>
        </authorList>
    </citation>
    <scope>NUCLEOTIDE SEQUENCE [LARGE SCALE GENOMIC DNA]</scope>
    <source>
        <strain evidence="1 5">EPR9N</strain>
    </source>
</reference>
<evidence type="ECO:0000313" key="4">
    <source>
        <dbReference type="Proteomes" id="UP000182798"/>
    </source>
</evidence>
<proteinExistence type="predicted"/>
<dbReference type="Proteomes" id="UP000182798">
    <property type="component" value="Unassembled WGS sequence"/>
</dbReference>
<name>A0A1J5U5J3_9GAMM</name>
<dbReference type="EMBL" id="MIQH01000862">
    <property type="protein sequence ID" value="OIR24086.1"/>
    <property type="molecule type" value="Genomic_DNA"/>
</dbReference>
<evidence type="ECO:0000313" key="1">
    <source>
        <dbReference type="EMBL" id="AYQ56164.1"/>
    </source>
</evidence>
<gene>
    <name evidence="3" type="ORF">BGC33_09335</name>
    <name evidence="1" type="ORF">MS2017_0420</name>
    <name evidence="2" type="ORF">THERMOS_1583</name>
</gene>
<evidence type="ECO:0000313" key="2">
    <source>
        <dbReference type="EMBL" id="CAB5502353.1"/>
    </source>
</evidence>
<evidence type="ECO:0000313" key="5">
    <source>
        <dbReference type="Proteomes" id="UP000278334"/>
    </source>
</evidence>
<dbReference type="EMBL" id="CAESAQ020000076">
    <property type="protein sequence ID" value="CAB5502353.1"/>
    <property type="molecule type" value="Genomic_DNA"/>
</dbReference>
<evidence type="ECO:0000313" key="3">
    <source>
        <dbReference type="EMBL" id="OIR24086.1"/>
    </source>
</evidence>
<dbReference type="Proteomes" id="UP000278334">
    <property type="component" value="Chromosome"/>
</dbReference>
<evidence type="ECO:0000313" key="6">
    <source>
        <dbReference type="Proteomes" id="UP000643672"/>
    </source>
</evidence>
<dbReference type="RefSeq" id="WP_071565013.1">
    <property type="nucleotide sequence ID" value="NZ_CAESAQ020000076.1"/>
</dbReference>
<organism evidence="3 4">
    <name type="scientific">Bathymodiolus thermophilus thioautotrophic gill symbiont</name>
    <dbReference type="NCBI Taxonomy" id="2360"/>
    <lineage>
        <taxon>Bacteria</taxon>
        <taxon>Pseudomonadati</taxon>
        <taxon>Pseudomonadota</taxon>
        <taxon>Gammaproteobacteria</taxon>
        <taxon>sulfur-oxidizing symbionts</taxon>
    </lineage>
</organism>
<keyword evidence="6" id="KW-1185">Reference proteome</keyword>
<dbReference type="Proteomes" id="UP000643672">
    <property type="component" value="Unassembled WGS sequence"/>
</dbReference>